<evidence type="ECO:0000256" key="11">
    <source>
        <dbReference type="SAM" id="Phobius"/>
    </source>
</evidence>
<keyword evidence="8 11" id="KW-1133">Transmembrane helix</keyword>
<accession>A0AA41ZP61</accession>
<evidence type="ECO:0000256" key="7">
    <source>
        <dbReference type="ARBA" id="ARBA00022777"/>
    </source>
</evidence>
<dbReference type="InterPro" id="IPR005467">
    <property type="entry name" value="His_kinase_dom"/>
</dbReference>
<dbReference type="PANTHER" id="PTHR45436">
    <property type="entry name" value="SENSOR HISTIDINE KINASE YKOH"/>
    <property type="match status" value="1"/>
</dbReference>
<dbReference type="InterPro" id="IPR003660">
    <property type="entry name" value="HAMP_dom"/>
</dbReference>
<keyword evidence="15" id="KW-1185">Reference proteome</keyword>
<evidence type="ECO:0000256" key="2">
    <source>
        <dbReference type="ARBA" id="ARBA00004370"/>
    </source>
</evidence>
<dbReference type="InterPro" id="IPR036890">
    <property type="entry name" value="HATPase_C_sf"/>
</dbReference>
<keyword evidence="10 11" id="KW-0472">Membrane</keyword>
<comment type="caution">
    <text evidence="14">The sequence shown here is derived from an EMBL/GenBank/DDBJ whole genome shotgun (WGS) entry which is preliminary data.</text>
</comment>
<organism evidence="14 15">
    <name type="scientific">Larsenimonas rhizosphaerae</name>
    <dbReference type="NCBI Taxonomy" id="2944682"/>
    <lineage>
        <taxon>Bacteria</taxon>
        <taxon>Pseudomonadati</taxon>
        <taxon>Pseudomonadota</taxon>
        <taxon>Gammaproteobacteria</taxon>
        <taxon>Oceanospirillales</taxon>
        <taxon>Halomonadaceae</taxon>
        <taxon>Larsenimonas</taxon>
    </lineage>
</organism>
<evidence type="ECO:0000313" key="14">
    <source>
        <dbReference type="EMBL" id="MCX2524610.1"/>
    </source>
</evidence>
<dbReference type="SMART" id="SM00387">
    <property type="entry name" value="HATPase_c"/>
    <property type="match status" value="1"/>
</dbReference>
<evidence type="ECO:0000259" key="12">
    <source>
        <dbReference type="PROSITE" id="PS50109"/>
    </source>
</evidence>
<name>A0AA41ZP61_9GAMM</name>
<evidence type="ECO:0000313" key="15">
    <source>
        <dbReference type="Proteomes" id="UP001165678"/>
    </source>
</evidence>
<keyword evidence="9" id="KW-0902">Two-component regulatory system</keyword>
<evidence type="ECO:0000256" key="1">
    <source>
        <dbReference type="ARBA" id="ARBA00000085"/>
    </source>
</evidence>
<dbReference type="PRINTS" id="PR00344">
    <property type="entry name" value="BCTRLSENSOR"/>
</dbReference>
<dbReference type="CDD" id="cd00082">
    <property type="entry name" value="HisKA"/>
    <property type="match status" value="1"/>
</dbReference>
<feature type="domain" description="HAMP" evidence="13">
    <location>
        <begin position="187"/>
        <end position="238"/>
    </location>
</feature>
<dbReference type="InterPro" id="IPR003661">
    <property type="entry name" value="HisK_dim/P_dom"/>
</dbReference>
<feature type="transmembrane region" description="Helical" evidence="11">
    <location>
        <begin position="168"/>
        <end position="186"/>
    </location>
</feature>
<dbReference type="RefSeq" id="WP_265896364.1">
    <property type="nucleotide sequence ID" value="NZ_JAPIVE010000003.1"/>
</dbReference>
<dbReference type="CDD" id="cd00075">
    <property type="entry name" value="HATPase"/>
    <property type="match status" value="1"/>
</dbReference>
<dbReference type="InterPro" id="IPR036097">
    <property type="entry name" value="HisK_dim/P_sf"/>
</dbReference>
<evidence type="ECO:0000256" key="6">
    <source>
        <dbReference type="ARBA" id="ARBA00022692"/>
    </source>
</evidence>
<dbReference type="Pfam" id="PF02518">
    <property type="entry name" value="HATPase_c"/>
    <property type="match status" value="1"/>
</dbReference>
<proteinExistence type="predicted"/>
<dbReference type="Pfam" id="PF00512">
    <property type="entry name" value="HisKA"/>
    <property type="match status" value="1"/>
</dbReference>
<dbReference type="GO" id="GO:0000155">
    <property type="term" value="F:phosphorelay sensor kinase activity"/>
    <property type="evidence" value="ECO:0007669"/>
    <property type="project" value="InterPro"/>
</dbReference>
<evidence type="ECO:0000256" key="3">
    <source>
        <dbReference type="ARBA" id="ARBA00012438"/>
    </source>
</evidence>
<evidence type="ECO:0000256" key="9">
    <source>
        <dbReference type="ARBA" id="ARBA00023012"/>
    </source>
</evidence>
<comment type="catalytic activity">
    <reaction evidence="1">
        <text>ATP + protein L-histidine = ADP + protein N-phospho-L-histidine.</text>
        <dbReference type="EC" id="2.7.13.3"/>
    </reaction>
</comment>
<gene>
    <name evidence="14" type="ORF">OQ287_10175</name>
</gene>
<evidence type="ECO:0000259" key="13">
    <source>
        <dbReference type="PROSITE" id="PS50885"/>
    </source>
</evidence>
<evidence type="ECO:0000256" key="10">
    <source>
        <dbReference type="ARBA" id="ARBA00023136"/>
    </source>
</evidence>
<dbReference type="SUPFAM" id="SSF47384">
    <property type="entry name" value="Homodimeric domain of signal transducing histidine kinase"/>
    <property type="match status" value="1"/>
</dbReference>
<dbReference type="SUPFAM" id="SSF55874">
    <property type="entry name" value="ATPase domain of HSP90 chaperone/DNA topoisomerase II/histidine kinase"/>
    <property type="match status" value="1"/>
</dbReference>
<sequence>MMTSTSLARRLSLWLLIPLALCGAVLLVTAWNSARHTADRSYDRLLDAASRAMAEQVRWQHGHLWFDLPASALDILAPSGQERVFYTLVDRTGTALSGNAHLPAPADHDHPSADFSTTTLPWHGMMIRLGVRQVTPSGWGEPSPFEIRVAHTLEARDHLARELFMASAWRLLAMLILAALVVVWLIRRSLSPLRVIRRELRRRSANDLSPLALPTPRELKELVNALNDLLARQRGAHAEQQRFIGDASHQLRTPLAGLSASAELALRQEDPAQWHAALKVLHVTSTDAARLASQLLSWTRLHHPESGIENEALTLSTVARHGVVRAMEQTGFRHIDVGLDTEQGDATITGAGWQLEEALANLLDNARRYGASCITVGTRADPPSLWVEDDGPGIEAHERAELMKPFRRGGQNGPTGSGLGLAIVDGIARAHGADLTLTTPSRGGLRVTLTFRTPS</sequence>
<keyword evidence="4" id="KW-0597">Phosphoprotein</keyword>
<dbReference type="SMART" id="SM00388">
    <property type="entry name" value="HisKA"/>
    <property type="match status" value="1"/>
</dbReference>
<dbReference type="InterPro" id="IPR050428">
    <property type="entry name" value="TCS_sensor_his_kinase"/>
</dbReference>
<dbReference type="Pfam" id="PF08521">
    <property type="entry name" value="2CSK_N"/>
    <property type="match status" value="1"/>
</dbReference>
<feature type="domain" description="Histidine kinase" evidence="12">
    <location>
        <begin position="246"/>
        <end position="455"/>
    </location>
</feature>
<dbReference type="InterPro" id="IPR003594">
    <property type="entry name" value="HATPase_dom"/>
</dbReference>
<dbReference type="Proteomes" id="UP001165678">
    <property type="component" value="Unassembled WGS sequence"/>
</dbReference>
<keyword evidence="6 11" id="KW-0812">Transmembrane</keyword>
<dbReference type="InterPro" id="IPR004358">
    <property type="entry name" value="Sig_transdc_His_kin-like_C"/>
</dbReference>
<dbReference type="Pfam" id="PF00672">
    <property type="entry name" value="HAMP"/>
    <property type="match status" value="1"/>
</dbReference>
<dbReference type="InterPro" id="IPR013727">
    <property type="entry name" value="2CSK_N"/>
</dbReference>
<dbReference type="PROSITE" id="PS50109">
    <property type="entry name" value="HIS_KIN"/>
    <property type="match status" value="1"/>
</dbReference>
<evidence type="ECO:0000256" key="5">
    <source>
        <dbReference type="ARBA" id="ARBA00022679"/>
    </source>
</evidence>
<dbReference type="EMBL" id="JAPIVE010000003">
    <property type="protein sequence ID" value="MCX2524610.1"/>
    <property type="molecule type" value="Genomic_DNA"/>
</dbReference>
<protein>
    <recommendedName>
        <fullName evidence="3">histidine kinase</fullName>
        <ecNumber evidence="3">2.7.13.3</ecNumber>
    </recommendedName>
</protein>
<dbReference type="Gene3D" id="3.30.565.10">
    <property type="entry name" value="Histidine kinase-like ATPase, C-terminal domain"/>
    <property type="match status" value="1"/>
</dbReference>
<keyword evidence="7 14" id="KW-0418">Kinase</keyword>
<evidence type="ECO:0000256" key="8">
    <source>
        <dbReference type="ARBA" id="ARBA00022989"/>
    </source>
</evidence>
<dbReference type="PROSITE" id="PS50885">
    <property type="entry name" value="HAMP"/>
    <property type="match status" value="1"/>
</dbReference>
<dbReference type="PANTHER" id="PTHR45436:SF1">
    <property type="entry name" value="SENSOR PROTEIN QSEC"/>
    <property type="match status" value="1"/>
</dbReference>
<evidence type="ECO:0000256" key="4">
    <source>
        <dbReference type="ARBA" id="ARBA00022553"/>
    </source>
</evidence>
<keyword evidence="5" id="KW-0808">Transferase</keyword>
<reference evidence="14" key="1">
    <citation type="submission" date="2022-11" db="EMBL/GenBank/DDBJ databases">
        <title>Larsenimonas rhizosphaerae sp. nov., isolated from a tidal mudflat.</title>
        <authorList>
            <person name="Lee S.D."/>
            <person name="Kim I.S."/>
        </authorList>
    </citation>
    <scope>NUCLEOTIDE SEQUENCE</scope>
    <source>
        <strain evidence="14">GH2-1</strain>
    </source>
</reference>
<comment type="subcellular location">
    <subcellularLocation>
        <location evidence="2">Membrane</location>
    </subcellularLocation>
</comment>
<dbReference type="EC" id="2.7.13.3" evidence="3"/>
<dbReference type="AlphaFoldDB" id="A0AA41ZP61"/>
<dbReference type="GO" id="GO:0005886">
    <property type="term" value="C:plasma membrane"/>
    <property type="evidence" value="ECO:0007669"/>
    <property type="project" value="TreeGrafter"/>
</dbReference>
<dbReference type="Gene3D" id="1.10.287.130">
    <property type="match status" value="1"/>
</dbReference>